<evidence type="ECO:0000313" key="2">
    <source>
        <dbReference type="Proteomes" id="UP000256253"/>
    </source>
</evidence>
<dbReference type="Proteomes" id="UP000256253">
    <property type="component" value="Unassembled WGS sequence"/>
</dbReference>
<dbReference type="AlphaFoldDB" id="A0A3D9USF9"/>
<name>A0A3D9USF9_9MICO</name>
<dbReference type="Gene3D" id="3.10.20.30">
    <property type="match status" value="1"/>
</dbReference>
<gene>
    <name evidence="1" type="ORF">DFJ65_3353</name>
</gene>
<comment type="caution">
    <text evidence="1">The sequence shown here is derived from an EMBL/GenBank/DDBJ whole genome shotgun (WGS) entry which is preliminary data.</text>
</comment>
<sequence>MPTIRYWAGAKAAAGVESEVVDASTVSAALELVTTARPALAGVVPHCALLVDGRRVGADEPVGAATLIEVLPPFAGG</sequence>
<keyword evidence="2" id="KW-1185">Reference proteome</keyword>
<dbReference type="OrthoDB" id="4331766at2"/>
<dbReference type="SUPFAM" id="SSF54285">
    <property type="entry name" value="MoaD/ThiS"/>
    <property type="match status" value="1"/>
</dbReference>
<organism evidence="1 2">
    <name type="scientific">Calidifontibacter indicus</name>
    <dbReference type="NCBI Taxonomy" id="419650"/>
    <lineage>
        <taxon>Bacteria</taxon>
        <taxon>Bacillati</taxon>
        <taxon>Actinomycetota</taxon>
        <taxon>Actinomycetes</taxon>
        <taxon>Micrococcales</taxon>
        <taxon>Dermacoccaceae</taxon>
        <taxon>Calidifontibacter</taxon>
    </lineage>
</organism>
<dbReference type="InterPro" id="IPR016155">
    <property type="entry name" value="Mopterin_synth/thiamin_S_b"/>
</dbReference>
<evidence type="ECO:0000313" key="1">
    <source>
        <dbReference type="EMBL" id="REF32247.1"/>
    </source>
</evidence>
<protein>
    <submittedName>
        <fullName evidence="1">Molybdopterin converting factor small subunit</fullName>
    </submittedName>
</protein>
<dbReference type="InterPro" id="IPR012675">
    <property type="entry name" value="Beta-grasp_dom_sf"/>
</dbReference>
<accession>A0A3D9USF9</accession>
<reference evidence="1 2" key="1">
    <citation type="submission" date="2018-08" db="EMBL/GenBank/DDBJ databases">
        <title>Sequencing the genomes of 1000 actinobacteria strains.</title>
        <authorList>
            <person name="Klenk H.-P."/>
        </authorList>
    </citation>
    <scope>NUCLEOTIDE SEQUENCE [LARGE SCALE GENOMIC DNA]</scope>
    <source>
        <strain evidence="1 2">DSM 22967</strain>
    </source>
</reference>
<dbReference type="RefSeq" id="WP_115923983.1">
    <property type="nucleotide sequence ID" value="NZ_QTUA01000001.1"/>
</dbReference>
<dbReference type="Pfam" id="PF02597">
    <property type="entry name" value="ThiS"/>
    <property type="match status" value="1"/>
</dbReference>
<proteinExistence type="predicted"/>
<dbReference type="EMBL" id="QTUA01000001">
    <property type="protein sequence ID" value="REF32247.1"/>
    <property type="molecule type" value="Genomic_DNA"/>
</dbReference>
<dbReference type="InterPro" id="IPR003749">
    <property type="entry name" value="ThiS/MoaD-like"/>
</dbReference>